<evidence type="ECO:0000256" key="1">
    <source>
        <dbReference type="ARBA" id="ARBA00000085"/>
    </source>
</evidence>
<dbReference type="Gene3D" id="3.30.565.10">
    <property type="entry name" value="Histidine kinase-like ATPase, C-terminal domain"/>
    <property type="match status" value="1"/>
</dbReference>
<dbReference type="InterPro" id="IPR005467">
    <property type="entry name" value="His_kinase_dom"/>
</dbReference>
<dbReference type="SUPFAM" id="SSF158472">
    <property type="entry name" value="HAMP domain-like"/>
    <property type="match status" value="1"/>
</dbReference>
<feature type="domain" description="PAS" evidence="17">
    <location>
        <begin position="362"/>
        <end position="422"/>
    </location>
</feature>
<dbReference type="Pfam" id="PF02518">
    <property type="entry name" value="HATPase_c"/>
    <property type="match status" value="1"/>
</dbReference>
<feature type="transmembrane region" description="Helical" evidence="15">
    <location>
        <begin position="280"/>
        <end position="302"/>
    </location>
</feature>
<dbReference type="eggNOG" id="arCOG02353">
    <property type="taxonomic scope" value="Archaea"/>
</dbReference>
<evidence type="ECO:0000259" key="16">
    <source>
        <dbReference type="PROSITE" id="PS50109"/>
    </source>
</evidence>
<dbReference type="InterPro" id="IPR003594">
    <property type="entry name" value="HATPase_dom"/>
</dbReference>
<dbReference type="SMART" id="SM00091">
    <property type="entry name" value="PAS"/>
    <property type="match status" value="1"/>
</dbReference>
<dbReference type="EC" id="2.7.13.3" evidence="3"/>
<evidence type="ECO:0000256" key="12">
    <source>
        <dbReference type="ARBA" id="ARBA00023012"/>
    </source>
</evidence>
<dbReference type="EMBL" id="AP011532">
    <property type="protein sequence ID" value="BAI61423.1"/>
    <property type="molecule type" value="Genomic_DNA"/>
</dbReference>
<evidence type="ECO:0000256" key="13">
    <source>
        <dbReference type="ARBA" id="ARBA00023136"/>
    </source>
</evidence>
<evidence type="ECO:0000259" key="19">
    <source>
        <dbReference type="PROSITE" id="PS50885"/>
    </source>
</evidence>
<dbReference type="STRING" id="304371.MCP_1351"/>
<dbReference type="InParanoid" id="D1YYA1"/>
<evidence type="ECO:0000259" key="17">
    <source>
        <dbReference type="PROSITE" id="PS50112"/>
    </source>
</evidence>
<dbReference type="PANTHER" id="PTHR42878">
    <property type="entry name" value="TWO-COMPONENT HISTIDINE KINASE"/>
    <property type="match status" value="1"/>
</dbReference>
<proteinExistence type="predicted"/>
<comment type="subcellular location">
    <subcellularLocation>
        <location evidence="2">Cell membrane</location>
        <topology evidence="2">Multi-pass membrane protein</topology>
    </subcellularLocation>
</comment>
<dbReference type="GO" id="GO:0005886">
    <property type="term" value="C:plasma membrane"/>
    <property type="evidence" value="ECO:0007669"/>
    <property type="project" value="UniProtKB-SubCell"/>
</dbReference>
<protein>
    <recommendedName>
        <fullName evidence="3">histidine kinase</fullName>
        <ecNumber evidence="3">2.7.13.3</ecNumber>
    </recommendedName>
</protein>
<keyword evidence="4" id="KW-1003">Cell membrane</keyword>
<dbReference type="InterPro" id="IPR029151">
    <property type="entry name" value="Sensor-like_sf"/>
</dbReference>
<evidence type="ECO:0000256" key="7">
    <source>
        <dbReference type="ARBA" id="ARBA00022692"/>
    </source>
</evidence>
<dbReference type="SMART" id="SM00387">
    <property type="entry name" value="HATPase_c"/>
    <property type="match status" value="1"/>
</dbReference>
<feature type="domain" description="Histidine kinase" evidence="16">
    <location>
        <begin position="496"/>
        <end position="712"/>
    </location>
</feature>
<dbReference type="InterPro" id="IPR050351">
    <property type="entry name" value="BphY/WalK/GraS-like"/>
</dbReference>
<evidence type="ECO:0000313" key="20">
    <source>
        <dbReference type="EMBL" id="BAI61423.1"/>
    </source>
</evidence>
<dbReference type="SUPFAM" id="SSF103190">
    <property type="entry name" value="Sensory domain-like"/>
    <property type="match status" value="1"/>
</dbReference>
<dbReference type="GO" id="GO:0000156">
    <property type="term" value="F:phosphorelay response regulator activity"/>
    <property type="evidence" value="ECO:0007669"/>
    <property type="project" value="TreeGrafter"/>
</dbReference>
<keyword evidence="7 15" id="KW-0812">Transmembrane</keyword>
<organism evidence="20 21">
    <name type="scientific">Methanocella paludicola (strain DSM 17711 / JCM 13418 / NBRC 101707 / SANAE)</name>
    <dbReference type="NCBI Taxonomy" id="304371"/>
    <lineage>
        <taxon>Archaea</taxon>
        <taxon>Methanobacteriati</taxon>
        <taxon>Methanobacteriota</taxon>
        <taxon>Stenosarchaea group</taxon>
        <taxon>Methanomicrobia</taxon>
        <taxon>Methanocellales</taxon>
        <taxon>Methanocellaceae</taxon>
        <taxon>Methanocella</taxon>
    </lineage>
</organism>
<dbReference type="PANTHER" id="PTHR42878:SF15">
    <property type="entry name" value="BACTERIOPHYTOCHROME"/>
    <property type="match status" value="1"/>
</dbReference>
<dbReference type="PRINTS" id="PR00344">
    <property type="entry name" value="BCTRLSENSOR"/>
</dbReference>
<evidence type="ECO:0000256" key="6">
    <source>
        <dbReference type="ARBA" id="ARBA00022679"/>
    </source>
</evidence>
<evidence type="ECO:0000256" key="8">
    <source>
        <dbReference type="ARBA" id="ARBA00022741"/>
    </source>
</evidence>
<dbReference type="eggNOG" id="arCOG02362">
    <property type="taxonomic scope" value="Archaea"/>
</dbReference>
<evidence type="ECO:0000256" key="10">
    <source>
        <dbReference type="ARBA" id="ARBA00022840"/>
    </source>
</evidence>
<dbReference type="PROSITE" id="PS50885">
    <property type="entry name" value="HAMP"/>
    <property type="match status" value="1"/>
</dbReference>
<evidence type="ECO:0000256" key="3">
    <source>
        <dbReference type="ARBA" id="ARBA00012438"/>
    </source>
</evidence>
<feature type="domain" description="HAMP" evidence="19">
    <location>
        <begin position="304"/>
        <end position="357"/>
    </location>
</feature>
<dbReference type="CDD" id="cd06225">
    <property type="entry name" value="HAMP"/>
    <property type="match status" value="1"/>
</dbReference>
<dbReference type="InterPro" id="IPR033479">
    <property type="entry name" value="dCache_1"/>
</dbReference>
<dbReference type="KEGG" id="mpd:MCP_1351"/>
<evidence type="ECO:0000256" key="2">
    <source>
        <dbReference type="ARBA" id="ARBA00004651"/>
    </source>
</evidence>
<dbReference type="Pfam" id="PF02743">
    <property type="entry name" value="dCache_1"/>
    <property type="match status" value="1"/>
</dbReference>
<comment type="catalytic activity">
    <reaction evidence="1">
        <text>ATP + protein L-histidine = ADP + protein N-phospho-L-histidine.</text>
        <dbReference type="EC" id="2.7.13.3"/>
    </reaction>
</comment>
<dbReference type="CDD" id="cd12912">
    <property type="entry name" value="PDC2_MCP_like"/>
    <property type="match status" value="1"/>
</dbReference>
<dbReference type="GO" id="GO:0007234">
    <property type="term" value="P:osmosensory signaling via phosphorelay pathway"/>
    <property type="evidence" value="ECO:0007669"/>
    <property type="project" value="TreeGrafter"/>
</dbReference>
<keyword evidence="12" id="KW-0902">Two-component regulatory system</keyword>
<gene>
    <name evidence="20" type="ordered locus">MCP_1351</name>
</gene>
<reference evidence="20 21" key="2">
    <citation type="journal article" date="2008" name="Int. J. Syst. Evol. Microbiol.">
        <title>Methanocella paludicola gen. nov., sp. nov., a methane-producing archaeon, the first isolate of the lineage 'Rice Cluster I', and proposal of the new archaeal order Methanocellales ord. nov.</title>
        <authorList>
            <person name="Sakai S."/>
            <person name="Imachi H."/>
            <person name="Hanada S."/>
            <person name="Ohashi A."/>
            <person name="Harada H."/>
            <person name="Kamagata Y."/>
        </authorList>
    </citation>
    <scope>NUCLEOTIDE SEQUENCE [LARGE SCALE GENOMIC DNA]</scope>
    <source>
        <strain evidence="21">DSM 17711 / JCM 13418 / NBRC 101707 / SANAE</strain>
    </source>
</reference>
<keyword evidence="9 20" id="KW-0418">Kinase</keyword>
<dbReference type="SUPFAM" id="SSF55785">
    <property type="entry name" value="PYP-like sensor domain (PAS domain)"/>
    <property type="match status" value="1"/>
</dbReference>
<dbReference type="SMART" id="SM00304">
    <property type="entry name" value="HAMP"/>
    <property type="match status" value="1"/>
</dbReference>
<dbReference type="Gene3D" id="6.10.340.10">
    <property type="match status" value="1"/>
</dbReference>
<evidence type="ECO:0000256" key="15">
    <source>
        <dbReference type="SAM" id="Phobius"/>
    </source>
</evidence>
<evidence type="ECO:0000259" key="18">
    <source>
        <dbReference type="PROSITE" id="PS50113"/>
    </source>
</evidence>
<dbReference type="Proteomes" id="UP000001882">
    <property type="component" value="Chromosome"/>
</dbReference>
<keyword evidence="11 15" id="KW-1133">Transmembrane helix</keyword>
<dbReference type="InterPro" id="IPR035965">
    <property type="entry name" value="PAS-like_dom_sf"/>
</dbReference>
<dbReference type="InterPro" id="IPR036890">
    <property type="entry name" value="HATPase_C_sf"/>
</dbReference>
<evidence type="ECO:0000256" key="11">
    <source>
        <dbReference type="ARBA" id="ARBA00022989"/>
    </source>
</evidence>
<keyword evidence="13 15" id="KW-0472">Membrane</keyword>
<keyword evidence="8" id="KW-0547">Nucleotide-binding</keyword>
<keyword evidence="5" id="KW-0597">Phosphoprotein</keyword>
<dbReference type="InterPro" id="IPR000700">
    <property type="entry name" value="PAS-assoc_C"/>
</dbReference>
<dbReference type="PROSITE" id="PS50109">
    <property type="entry name" value="HIS_KIN"/>
    <property type="match status" value="1"/>
</dbReference>
<dbReference type="InterPro" id="IPR000014">
    <property type="entry name" value="PAS"/>
</dbReference>
<feature type="coiled-coil region" evidence="14">
    <location>
        <begin position="345"/>
        <end position="372"/>
    </location>
</feature>
<name>D1YYA1_METPS</name>
<dbReference type="InterPro" id="IPR003660">
    <property type="entry name" value="HAMP_dom"/>
</dbReference>
<dbReference type="AlphaFoldDB" id="D1YYA1"/>
<dbReference type="InterPro" id="IPR004358">
    <property type="entry name" value="Sig_transdc_His_kin-like_C"/>
</dbReference>
<dbReference type="CDD" id="cd12914">
    <property type="entry name" value="PDC1_DGC_like"/>
    <property type="match status" value="1"/>
</dbReference>
<feature type="domain" description="PAC" evidence="18">
    <location>
        <begin position="435"/>
        <end position="485"/>
    </location>
</feature>
<dbReference type="CDD" id="cd00075">
    <property type="entry name" value="HATPase"/>
    <property type="match status" value="1"/>
</dbReference>
<evidence type="ECO:0000313" key="21">
    <source>
        <dbReference type="Proteomes" id="UP000001882"/>
    </source>
</evidence>
<dbReference type="PROSITE" id="PS50112">
    <property type="entry name" value="PAS"/>
    <property type="match status" value="1"/>
</dbReference>
<dbReference type="InterPro" id="IPR013655">
    <property type="entry name" value="PAS_fold_3"/>
</dbReference>
<dbReference type="eggNOG" id="arCOG06516">
    <property type="taxonomic scope" value="Archaea"/>
</dbReference>
<dbReference type="SUPFAM" id="SSF55874">
    <property type="entry name" value="ATPase domain of HSP90 chaperone/DNA topoisomerase II/histidine kinase"/>
    <property type="match status" value="1"/>
</dbReference>
<dbReference type="Pfam" id="PF00672">
    <property type="entry name" value="HAMP"/>
    <property type="match status" value="1"/>
</dbReference>
<dbReference type="NCBIfam" id="TIGR00229">
    <property type="entry name" value="sensory_box"/>
    <property type="match status" value="1"/>
</dbReference>
<reference evidence="20 21" key="1">
    <citation type="journal article" date="2007" name="Appl. Environ. Microbiol.">
        <title>Isolation of key methanogens for global methane emission from rice paddy fields: a novel isolate affiliated with the clone cluster rice cluster I.</title>
        <authorList>
            <person name="Sakai S."/>
            <person name="Imachi H."/>
            <person name="Sekiguchi Y."/>
            <person name="Ohashi A."/>
            <person name="Harada H."/>
            <person name="Kamagata Y."/>
        </authorList>
    </citation>
    <scope>NUCLEOTIDE SEQUENCE [LARGE SCALE GENOMIC DNA]</scope>
    <source>
        <strain evidence="21">DSM 17711 / JCM 13418 / NBRC 101707 / SANAE</strain>
    </source>
</reference>
<keyword evidence="14" id="KW-0175">Coiled coil</keyword>
<dbReference type="Pfam" id="PF08447">
    <property type="entry name" value="PAS_3"/>
    <property type="match status" value="1"/>
</dbReference>
<dbReference type="GO" id="GO:0004673">
    <property type="term" value="F:protein histidine kinase activity"/>
    <property type="evidence" value="ECO:0007669"/>
    <property type="project" value="UniProtKB-EC"/>
</dbReference>
<feature type="transmembrane region" description="Helical" evidence="15">
    <location>
        <begin position="12"/>
        <end position="33"/>
    </location>
</feature>
<evidence type="ECO:0000256" key="5">
    <source>
        <dbReference type="ARBA" id="ARBA00022553"/>
    </source>
</evidence>
<keyword evidence="10" id="KW-0067">ATP-binding</keyword>
<dbReference type="CDD" id="cd00130">
    <property type="entry name" value="PAS"/>
    <property type="match status" value="1"/>
</dbReference>
<keyword evidence="21" id="KW-1185">Reference proteome</keyword>
<dbReference type="Gene3D" id="3.30.450.20">
    <property type="entry name" value="PAS domain"/>
    <property type="match status" value="2"/>
</dbReference>
<dbReference type="GO" id="GO:0005524">
    <property type="term" value="F:ATP binding"/>
    <property type="evidence" value="ECO:0007669"/>
    <property type="project" value="UniProtKB-KW"/>
</dbReference>
<evidence type="ECO:0000256" key="9">
    <source>
        <dbReference type="ARBA" id="ARBA00022777"/>
    </source>
</evidence>
<evidence type="ECO:0000256" key="14">
    <source>
        <dbReference type="SAM" id="Coils"/>
    </source>
</evidence>
<sequence>MPWLHSIRLRTFIIILMMVLPIVLMGVAGTLYFQGVVKQNIYDEYLNNVKTISAFTPDYLQTSQLFLESIADRPSVVSAVAEDNRPVLHSAATYVNSTNRINSIYFVDSKGIVIESTDPISGLIGSNASNYSYVGSVFRTGNTDIGDAVPGLNQMPVVPIGVPIKDNNGTVLGVMVGTVDLEEFSNKIKSTVITNQHAYLVNSTGHIMVHNDPEYMRNMTDFSSVPAVQSVLSGKAGAGEYYNPIYNQSMIGAYAPIDHLGWGVVVAMPQSVAYKPVWDATLLIFLVVVALSLIAAGLGLYLGNSIVAPISSLSHATTEALKIDDYRKSIPLDRKDEIGDLARSFDDMVDTIKRAMEALRESEEKFRVLADTSKAAIYVYQGESLVYVNEAAERITGYSNEELLKMKFWGIVHPDFREMVKERGLARQQGKPAPTPYEIKIITRGGEARWIELSAGPIMYMGKPAGVATFFDVTERKQAEEELNEAKTQAELYLDLMGHDINNMNQSAMGYLELTLNSPDIEKKDKELLLKSMGALESSTRLIDNVRKLQKAQNRALKLYEVDACPAILRALGHYSNMPNVKATFNYELPPGCPVLANDLLHEVFENLIGNAIKHAGLAPTINVKLEATVFNGQNYNKFTVEDDGPGISDDIKKSIFNRLQRGDTKARGSGLGLYLVRSLVDSYGGMVWVEDRVKGDYTQGARFVVMLPAVDK</sequence>
<reference evidence="21" key="3">
    <citation type="journal article" date="2011" name="PLoS ONE">
        <title>Genome sequence of a mesophilic hydrogenotrophic methanogen Methanocella paludicola, the first cultivated representative of the order Methanocellales.</title>
        <authorList>
            <person name="Sakai S."/>
            <person name="Takaki Y."/>
            <person name="Shimamura S."/>
            <person name="Sekine M."/>
            <person name="Tajima T."/>
            <person name="Kosugi H."/>
            <person name="Ichikawa N."/>
            <person name="Tasumi E."/>
            <person name="Hiraki A.T."/>
            <person name="Shimizu A."/>
            <person name="Kato Y."/>
            <person name="Nishiko R."/>
            <person name="Mori K."/>
            <person name="Fujita N."/>
            <person name="Imachi H."/>
            <person name="Takai K."/>
        </authorList>
    </citation>
    <scope>NUCLEOTIDE SEQUENCE [LARGE SCALE GENOMIC DNA]</scope>
    <source>
        <strain evidence="21">DSM 17711 / JCM 13418 / NBRC 101707 / SANAE</strain>
    </source>
</reference>
<evidence type="ECO:0000256" key="4">
    <source>
        <dbReference type="ARBA" id="ARBA00022475"/>
    </source>
</evidence>
<accession>D1YYA1</accession>
<dbReference type="GO" id="GO:0030295">
    <property type="term" value="F:protein kinase activator activity"/>
    <property type="evidence" value="ECO:0007669"/>
    <property type="project" value="TreeGrafter"/>
</dbReference>
<dbReference type="PROSITE" id="PS50113">
    <property type="entry name" value="PAC"/>
    <property type="match status" value="1"/>
</dbReference>
<keyword evidence="6" id="KW-0808">Transferase</keyword>